<protein>
    <recommendedName>
        <fullName evidence="2">DUF7702 domain-containing protein</fullName>
    </recommendedName>
</protein>
<feature type="domain" description="DUF7702" evidence="2">
    <location>
        <begin position="8"/>
        <end position="230"/>
    </location>
</feature>
<reference evidence="3" key="2">
    <citation type="submission" date="2023-05" db="EMBL/GenBank/DDBJ databases">
        <authorList>
            <consortium name="Lawrence Berkeley National Laboratory"/>
            <person name="Steindorff A."/>
            <person name="Hensen N."/>
            <person name="Bonometti L."/>
            <person name="Westerberg I."/>
            <person name="Brannstrom I.O."/>
            <person name="Guillou S."/>
            <person name="Cros-Aarteil S."/>
            <person name="Calhoun S."/>
            <person name="Haridas S."/>
            <person name="Kuo A."/>
            <person name="Mondo S."/>
            <person name="Pangilinan J."/>
            <person name="Riley R."/>
            <person name="Labutti K."/>
            <person name="Andreopoulos B."/>
            <person name="Lipzen A."/>
            <person name="Chen C."/>
            <person name="Yanf M."/>
            <person name="Daum C."/>
            <person name="Ng V."/>
            <person name="Clum A."/>
            <person name="Ohm R."/>
            <person name="Martin F."/>
            <person name="Silar P."/>
            <person name="Natvig D."/>
            <person name="Lalanne C."/>
            <person name="Gautier V."/>
            <person name="Ament-Velasquez S.L."/>
            <person name="Kruys A."/>
            <person name="Hutchinson M.I."/>
            <person name="Powell A.J."/>
            <person name="Barry K."/>
            <person name="Miller A.N."/>
            <person name="Grigoriev I.V."/>
            <person name="Debuchy R."/>
            <person name="Gladieux P."/>
            <person name="Thoren M.H."/>
            <person name="Johannesson H."/>
        </authorList>
    </citation>
    <scope>NUCLEOTIDE SEQUENCE</scope>
    <source>
        <strain evidence="3">CBS 359.72</strain>
    </source>
</reference>
<keyword evidence="4" id="KW-1185">Reference proteome</keyword>
<dbReference type="PANTHER" id="PTHR42109">
    <property type="entry name" value="UNPLACED GENOMIC SCAFFOLD UM_SCAF_CONTIG_1.265, WHOLE GENOME SHOTGUN SEQUENCE"/>
    <property type="match status" value="1"/>
</dbReference>
<keyword evidence="1" id="KW-0472">Membrane</keyword>
<evidence type="ECO:0000313" key="4">
    <source>
        <dbReference type="Proteomes" id="UP001303647"/>
    </source>
</evidence>
<name>A0AAN7HM48_9PEZI</name>
<organism evidence="3 4">
    <name type="scientific">Corynascus novoguineensis</name>
    <dbReference type="NCBI Taxonomy" id="1126955"/>
    <lineage>
        <taxon>Eukaryota</taxon>
        <taxon>Fungi</taxon>
        <taxon>Dikarya</taxon>
        <taxon>Ascomycota</taxon>
        <taxon>Pezizomycotina</taxon>
        <taxon>Sordariomycetes</taxon>
        <taxon>Sordariomycetidae</taxon>
        <taxon>Sordariales</taxon>
        <taxon>Chaetomiaceae</taxon>
        <taxon>Corynascus</taxon>
    </lineage>
</organism>
<proteinExistence type="predicted"/>
<dbReference type="Proteomes" id="UP001303647">
    <property type="component" value="Unassembled WGS sequence"/>
</dbReference>
<keyword evidence="1" id="KW-0812">Transmembrane</keyword>
<keyword evidence="1" id="KW-1133">Transmembrane helix</keyword>
<dbReference type="PANTHER" id="PTHR42109:SF3">
    <property type="entry name" value="INTEGRAL MEMBRANE PROTEIN (AFU_ORTHOLOGUE AFUA_5G00100)"/>
    <property type="match status" value="1"/>
</dbReference>
<feature type="transmembrane region" description="Helical" evidence="1">
    <location>
        <begin position="6"/>
        <end position="25"/>
    </location>
</feature>
<accession>A0AAN7HM48</accession>
<evidence type="ECO:0000313" key="3">
    <source>
        <dbReference type="EMBL" id="KAK4246258.1"/>
    </source>
</evidence>
<comment type="caution">
    <text evidence="3">The sequence shown here is derived from an EMBL/GenBank/DDBJ whole genome shotgun (WGS) entry which is preliminary data.</text>
</comment>
<feature type="transmembrane region" description="Helical" evidence="1">
    <location>
        <begin position="32"/>
        <end position="53"/>
    </location>
</feature>
<dbReference type="EMBL" id="MU857678">
    <property type="protein sequence ID" value="KAK4246258.1"/>
    <property type="molecule type" value="Genomic_DNA"/>
</dbReference>
<feature type="transmembrane region" description="Helical" evidence="1">
    <location>
        <begin position="208"/>
        <end position="229"/>
    </location>
</feature>
<dbReference type="InterPro" id="IPR056119">
    <property type="entry name" value="DUF7702"/>
</dbReference>
<reference evidence="3" key="1">
    <citation type="journal article" date="2023" name="Mol. Phylogenet. Evol.">
        <title>Genome-scale phylogeny and comparative genomics of the fungal order Sordariales.</title>
        <authorList>
            <person name="Hensen N."/>
            <person name="Bonometti L."/>
            <person name="Westerberg I."/>
            <person name="Brannstrom I.O."/>
            <person name="Guillou S."/>
            <person name="Cros-Aarteil S."/>
            <person name="Calhoun S."/>
            <person name="Haridas S."/>
            <person name="Kuo A."/>
            <person name="Mondo S."/>
            <person name="Pangilinan J."/>
            <person name="Riley R."/>
            <person name="LaButti K."/>
            <person name="Andreopoulos B."/>
            <person name="Lipzen A."/>
            <person name="Chen C."/>
            <person name="Yan M."/>
            <person name="Daum C."/>
            <person name="Ng V."/>
            <person name="Clum A."/>
            <person name="Steindorff A."/>
            <person name="Ohm R.A."/>
            <person name="Martin F."/>
            <person name="Silar P."/>
            <person name="Natvig D.O."/>
            <person name="Lalanne C."/>
            <person name="Gautier V."/>
            <person name="Ament-Velasquez S.L."/>
            <person name="Kruys A."/>
            <person name="Hutchinson M.I."/>
            <person name="Powell A.J."/>
            <person name="Barry K."/>
            <person name="Miller A.N."/>
            <person name="Grigoriev I.V."/>
            <person name="Debuchy R."/>
            <person name="Gladieux P."/>
            <person name="Hiltunen Thoren M."/>
            <person name="Johannesson H."/>
        </authorList>
    </citation>
    <scope>NUCLEOTIDE SEQUENCE</scope>
    <source>
        <strain evidence="3">CBS 359.72</strain>
    </source>
</reference>
<feature type="transmembrane region" description="Helical" evidence="1">
    <location>
        <begin position="167"/>
        <end position="188"/>
    </location>
</feature>
<gene>
    <name evidence="3" type="ORF">C7999DRAFT_15588</name>
</gene>
<dbReference type="AlphaFoldDB" id="A0AAN7HM48"/>
<feature type="transmembrane region" description="Helical" evidence="1">
    <location>
        <begin position="125"/>
        <end position="146"/>
    </location>
</feature>
<evidence type="ECO:0000256" key="1">
    <source>
        <dbReference type="SAM" id="Phobius"/>
    </source>
</evidence>
<feature type="transmembrane region" description="Helical" evidence="1">
    <location>
        <begin position="59"/>
        <end position="81"/>
    </location>
</feature>
<dbReference type="Pfam" id="PF24800">
    <property type="entry name" value="DUF7702"/>
    <property type="match status" value="1"/>
</dbReference>
<evidence type="ECO:0000259" key="2">
    <source>
        <dbReference type="Pfam" id="PF24800"/>
    </source>
</evidence>
<feature type="transmembrane region" description="Helical" evidence="1">
    <location>
        <begin position="93"/>
        <end position="113"/>
    </location>
</feature>
<sequence>MNGPLLTAELAIYAVLCVPVLYLLVRHSPAGLFGWFYLLAFCTLRMVVGAVPVSSAGTLSSVGLSPLLLAAAGILHEARFYRGRVNRTPERTIIAAFHLLVIVAVGLVGKGASALQSDHHTSKDISLLNAGIGLLTAAWVILCFWAGVSYIPGQNDASAPAHRQGTILLYSVTFSLASFGIRVFYTLVALTTRRPSLSPITGSLAVRVVLSFLPELVATLAFLAAGMWTRNALRIRKEKEKENYSGVTIS</sequence>